<evidence type="ECO:0000256" key="6">
    <source>
        <dbReference type="ARBA" id="ARBA00023289"/>
    </source>
</evidence>
<feature type="compositionally biased region" description="Basic and acidic residues" evidence="8">
    <location>
        <begin position="182"/>
        <end position="192"/>
    </location>
</feature>
<dbReference type="SMART" id="SM01270">
    <property type="entry name" value="Longin"/>
    <property type="match status" value="1"/>
</dbReference>
<evidence type="ECO:0000259" key="9">
    <source>
        <dbReference type="PROSITE" id="PS50859"/>
    </source>
</evidence>
<evidence type="ECO:0000256" key="4">
    <source>
        <dbReference type="ARBA" id="ARBA00023139"/>
    </source>
</evidence>
<dbReference type="CDD" id="cd14824">
    <property type="entry name" value="Longin"/>
    <property type="match status" value="1"/>
</dbReference>
<dbReference type="EMBL" id="CADEPI010000047">
    <property type="protein sequence ID" value="CAB3369719.1"/>
    <property type="molecule type" value="Genomic_DNA"/>
</dbReference>
<accession>A0A8S1CWS2</accession>
<proteinExistence type="inferred from homology"/>
<comment type="subcellular location">
    <subcellularLocation>
        <location evidence="7">Endomembrane system</location>
        <topology evidence="7">Lipid-anchor</topology>
        <orientation evidence="7">Cytoplasmic side</orientation>
    </subcellularLocation>
</comment>
<feature type="compositionally biased region" description="Acidic residues" evidence="8">
    <location>
        <begin position="170"/>
        <end position="181"/>
    </location>
</feature>
<comment type="similarity">
    <text evidence="1">Belongs to the synaptobrevin family.</text>
</comment>
<comment type="caution">
    <text evidence="10">The sequence shown here is derived from an EMBL/GenBank/DDBJ whole genome shotgun (WGS) entry which is preliminary data.</text>
</comment>
<keyword evidence="4" id="KW-0564">Palmitate</keyword>
<evidence type="ECO:0000256" key="1">
    <source>
        <dbReference type="ARBA" id="ARBA00008025"/>
    </source>
</evidence>
<evidence type="ECO:0000313" key="11">
    <source>
        <dbReference type="Proteomes" id="UP000494165"/>
    </source>
</evidence>
<name>A0A8S1CWS2_9INSE</name>
<feature type="region of interest" description="Disordered" evidence="8">
    <location>
        <begin position="170"/>
        <end position="192"/>
    </location>
</feature>
<dbReference type="OrthoDB" id="27923at2759"/>
<keyword evidence="6" id="KW-0636">Prenylation</keyword>
<dbReference type="GO" id="GO:0005794">
    <property type="term" value="C:Golgi apparatus"/>
    <property type="evidence" value="ECO:0007669"/>
    <property type="project" value="TreeGrafter"/>
</dbReference>
<dbReference type="GO" id="GO:0006888">
    <property type="term" value="P:endoplasmic reticulum to Golgi vesicle-mediated transport"/>
    <property type="evidence" value="ECO:0007669"/>
    <property type="project" value="TreeGrafter"/>
</dbReference>
<feature type="domain" description="Longin" evidence="9">
    <location>
        <begin position="279"/>
        <end position="374"/>
    </location>
</feature>
<dbReference type="GO" id="GO:0005484">
    <property type="term" value="F:SNAP receptor activity"/>
    <property type="evidence" value="ECO:0007669"/>
    <property type="project" value="TreeGrafter"/>
</dbReference>
<dbReference type="SUPFAM" id="SSF64356">
    <property type="entry name" value="SNARE-like"/>
    <property type="match status" value="1"/>
</dbReference>
<evidence type="ECO:0000256" key="8">
    <source>
        <dbReference type="SAM" id="MobiDB-lite"/>
    </source>
</evidence>
<dbReference type="PANTHER" id="PTHR45806">
    <property type="entry name" value="SYNAPTOBREVIN HOMOLOG YKT6"/>
    <property type="match status" value="1"/>
</dbReference>
<evidence type="ECO:0000256" key="5">
    <source>
        <dbReference type="ARBA" id="ARBA00023288"/>
    </source>
</evidence>
<evidence type="ECO:0000256" key="3">
    <source>
        <dbReference type="ARBA" id="ARBA00023136"/>
    </source>
</evidence>
<keyword evidence="5" id="KW-0449">Lipoprotein</keyword>
<dbReference type="PANTHER" id="PTHR45806:SF1">
    <property type="entry name" value="SYNAPTOBREVIN HOMOLOG YKT6"/>
    <property type="match status" value="1"/>
</dbReference>
<reference evidence="10 11" key="1">
    <citation type="submission" date="2020-04" db="EMBL/GenBank/DDBJ databases">
        <authorList>
            <person name="Alioto T."/>
            <person name="Alioto T."/>
            <person name="Gomez Garrido J."/>
        </authorList>
    </citation>
    <scope>NUCLEOTIDE SEQUENCE [LARGE SCALE GENOMIC DNA]</scope>
</reference>
<dbReference type="Gene3D" id="3.30.450.50">
    <property type="entry name" value="Longin domain"/>
    <property type="match status" value="1"/>
</dbReference>
<keyword evidence="3" id="KW-0472">Membrane</keyword>
<dbReference type="Proteomes" id="UP000494165">
    <property type="component" value="Unassembled WGS sequence"/>
</dbReference>
<keyword evidence="11" id="KW-1185">Reference proteome</keyword>
<evidence type="ECO:0000313" key="10">
    <source>
        <dbReference type="EMBL" id="CAB3369719.1"/>
    </source>
</evidence>
<evidence type="ECO:0000256" key="2">
    <source>
        <dbReference type="ARBA" id="ARBA00022481"/>
    </source>
</evidence>
<evidence type="ECO:0000256" key="7">
    <source>
        <dbReference type="ARBA" id="ARBA00046278"/>
    </source>
</evidence>
<sequence length="374" mass="41744">MATGDITSVNRACKNVAFNSNEHLELVIDLLYCIHPAILLTRKPVSLCLRVKGSVPAEDIKSWSTLILDFEVLRWLTSFSVVLEFRQTGHATFDALSDLVKNVSAHSPRLEHLSFQLEVTLVEFKEVLLGSPNGMAGARKINRSDALIKVLDPSLAKFLSLYSQTCDDLDSDSDYDADDETDSKPSESEMEIVDGHDRSRGTDHFLHGFSPFISSGRQRRLRADLIEKQSRIRFVGRPDELIARSPTRSATLGAALPPSIRTAAKLSRGRMVKLFSLSVLHKSPGKATWLCASYDTSTFNFFQRSSATEFMSFVSKTIVERTHTCSRQSVKEGDYMCHVYVRADNLSGVVLSDHDYPHRVAHTLITKVGINFGF</sequence>
<keyword evidence="2" id="KW-0488">Methylation</keyword>
<dbReference type="InterPro" id="IPR010908">
    <property type="entry name" value="Longin_dom"/>
</dbReference>
<protein>
    <recommendedName>
        <fullName evidence="9">Longin domain-containing protein</fullName>
    </recommendedName>
</protein>
<dbReference type="Pfam" id="PF13774">
    <property type="entry name" value="Longin"/>
    <property type="match status" value="1"/>
</dbReference>
<dbReference type="PROSITE" id="PS50859">
    <property type="entry name" value="LONGIN"/>
    <property type="match status" value="1"/>
</dbReference>
<dbReference type="AlphaFoldDB" id="A0A8S1CWS2"/>
<dbReference type="InterPro" id="IPR011012">
    <property type="entry name" value="Longin-like_dom_sf"/>
</dbReference>
<organism evidence="10 11">
    <name type="scientific">Cloeon dipterum</name>
    <dbReference type="NCBI Taxonomy" id="197152"/>
    <lineage>
        <taxon>Eukaryota</taxon>
        <taxon>Metazoa</taxon>
        <taxon>Ecdysozoa</taxon>
        <taxon>Arthropoda</taxon>
        <taxon>Hexapoda</taxon>
        <taxon>Insecta</taxon>
        <taxon>Pterygota</taxon>
        <taxon>Palaeoptera</taxon>
        <taxon>Ephemeroptera</taxon>
        <taxon>Pisciforma</taxon>
        <taxon>Baetidae</taxon>
        <taxon>Cloeon</taxon>
    </lineage>
</organism>
<gene>
    <name evidence="10" type="ORF">CLODIP_2_CD04263</name>
</gene>